<dbReference type="InterPro" id="IPR036961">
    <property type="entry name" value="Kinesin_motor_dom_sf"/>
</dbReference>
<reference evidence="14 15" key="1">
    <citation type="journal article" date="2022" name="Nat. Plants">
        <title>Genomes of leafy and leafless Platanthera orchids illuminate the evolution of mycoheterotrophy.</title>
        <authorList>
            <person name="Li M.H."/>
            <person name="Liu K.W."/>
            <person name="Li Z."/>
            <person name="Lu H.C."/>
            <person name="Ye Q.L."/>
            <person name="Zhang D."/>
            <person name="Wang J.Y."/>
            <person name="Li Y.F."/>
            <person name="Zhong Z.M."/>
            <person name="Liu X."/>
            <person name="Yu X."/>
            <person name="Liu D.K."/>
            <person name="Tu X.D."/>
            <person name="Liu B."/>
            <person name="Hao Y."/>
            <person name="Liao X.Y."/>
            <person name="Jiang Y.T."/>
            <person name="Sun W.H."/>
            <person name="Chen J."/>
            <person name="Chen Y.Q."/>
            <person name="Ai Y."/>
            <person name="Zhai J.W."/>
            <person name="Wu S.S."/>
            <person name="Zhou Z."/>
            <person name="Hsiao Y.Y."/>
            <person name="Wu W.L."/>
            <person name="Chen Y.Y."/>
            <person name="Lin Y.F."/>
            <person name="Hsu J.L."/>
            <person name="Li C.Y."/>
            <person name="Wang Z.W."/>
            <person name="Zhao X."/>
            <person name="Zhong W.Y."/>
            <person name="Ma X.K."/>
            <person name="Ma L."/>
            <person name="Huang J."/>
            <person name="Chen G.Z."/>
            <person name="Huang M.Z."/>
            <person name="Huang L."/>
            <person name="Peng D.H."/>
            <person name="Luo Y.B."/>
            <person name="Zou S.Q."/>
            <person name="Chen S.P."/>
            <person name="Lan S."/>
            <person name="Tsai W.C."/>
            <person name="Van de Peer Y."/>
            <person name="Liu Z.J."/>
        </authorList>
    </citation>
    <scope>NUCLEOTIDE SEQUENCE [LARGE SCALE GENOMIC DNA]</scope>
    <source>
        <strain evidence="14">Lor288</strain>
    </source>
</reference>
<feature type="region of interest" description="Disordered" evidence="12">
    <location>
        <begin position="65"/>
        <end position="92"/>
    </location>
</feature>
<keyword evidence="7" id="KW-0206">Cytoskeleton</keyword>
<dbReference type="CDD" id="cd01364">
    <property type="entry name" value="KISc_BimC_Eg5"/>
    <property type="match status" value="1"/>
</dbReference>
<feature type="coiled-coil region" evidence="11">
    <location>
        <begin position="543"/>
        <end position="607"/>
    </location>
</feature>
<keyword evidence="5 10" id="KW-0067">ATP-binding</keyword>
<evidence type="ECO:0000256" key="12">
    <source>
        <dbReference type="SAM" id="MobiDB-lite"/>
    </source>
</evidence>
<dbReference type="Gene3D" id="3.40.850.10">
    <property type="entry name" value="Kinesin motor domain"/>
    <property type="match status" value="1"/>
</dbReference>
<comment type="caution">
    <text evidence="14">The sequence shown here is derived from an EMBL/GenBank/DDBJ whole genome shotgun (WGS) entry which is preliminary data.</text>
</comment>
<evidence type="ECO:0000256" key="9">
    <source>
        <dbReference type="ARBA" id="ARBA00046159"/>
    </source>
</evidence>
<comment type="function">
    <text evidence="9">Responsible for microtubule translocation. May be important for the organization of phragmoplast-specific arrays of microtubules. Plays an essential role in stabilizing the mitotic spindle. Required during mitotic cytokinesis.</text>
</comment>
<dbReference type="PRINTS" id="PR00380">
    <property type="entry name" value="KINESINHEAVY"/>
</dbReference>
<dbReference type="SMART" id="SM00129">
    <property type="entry name" value="KISc"/>
    <property type="match status" value="1"/>
</dbReference>
<feature type="binding site" evidence="10">
    <location>
        <begin position="271"/>
        <end position="278"/>
    </location>
    <ligand>
        <name>ATP</name>
        <dbReference type="ChEBI" id="CHEBI:30616"/>
    </ligand>
</feature>
<protein>
    <submittedName>
        <fullName evidence="14">125 kDa kinesin-related protein</fullName>
    </submittedName>
</protein>
<dbReference type="PANTHER" id="PTHR47970:SF2">
    <property type="entry name" value="KINESIN-LIKE PROTEIN KIN-5D"/>
    <property type="match status" value="1"/>
</dbReference>
<evidence type="ECO:0000259" key="13">
    <source>
        <dbReference type="PROSITE" id="PS50067"/>
    </source>
</evidence>
<evidence type="ECO:0000256" key="10">
    <source>
        <dbReference type="PROSITE-ProRule" id="PRU00283"/>
    </source>
</evidence>
<keyword evidence="11" id="KW-0175">Coiled coil</keyword>
<evidence type="ECO:0000256" key="8">
    <source>
        <dbReference type="ARBA" id="ARBA00034704"/>
    </source>
</evidence>
<evidence type="ECO:0000256" key="11">
    <source>
        <dbReference type="SAM" id="Coils"/>
    </source>
</evidence>
<feature type="domain" description="Kinesin motor" evidence="13">
    <location>
        <begin position="185"/>
        <end position="527"/>
    </location>
</feature>
<keyword evidence="6 10" id="KW-0505">Motor protein</keyword>
<dbReference type="InterPro" id="IPR019821">
    <property type="entry name" value="Kinesin_motor_CS"/>
</dbReference>
<dbReference type="InterPro" id="IPR047241">
    <property type="entry name" value="KIF11-like_kin_motor_dom"/>
</dbReference>
<keyword evidence="15" id="KW-1185">Reference proteome</keyword>
<evidence type="ECO:0000313" key="14">
    <source>
        <dbReference type="EMBL" id="KAK8939766.1"/>
    </source>
</evidence>
<evidence type="ECO:0000256" key="1">
    <source>
        <dbReference type="ARBA" id="ARBA00004186"/>
    </source>
</evidence>
<evidence type="ECO:0000256" key="5">
    <source>
        <dbReference type="ARBA" id="ARBA00022840"/>
    </source>
</evidence>
<dbReference type="InterPro" id="IPR047149">
    <property type="entry name" value="KIF11-like"/>
</dbReference>
<feature type="region of interest" description="Disordered" evidence="12">
    <location>
        <begin position="136"/>
        <end position="183"/>
    </location>
</feature>
<sequence>MVSQPSFCLLPLTTFCLPDLTYDSCTRSHRARKSPTNGLGRGRWWRGVGPVGLQSWQGAARILSRGGRPPFNRHDKGAGGGPLSATASSQTSPPPLGFRFINFNLRSYFPPGDGEERGVIGGFRINPSVFSLSPKGFLMDSSQKKGSQIPISPSQTPRSGDRLSKGSNDSSNNSNSKQDKEKGVNVQVIVRCRPLNDGEMRVNTPTVISCNEQHREISAVQSIANKQIDKTFTFDKVFGPSSLQNDLFEQAVSPIVSEVLEGYNCTIFAYGQTGTGKTYTMEGGVVKAKSGEFPSDAGVIPRSVRGIFDKLEAQNAEYSMKVTFLELYNEEITDLLAPDELKILQDKLRKPITLMEDGKKGVFVKGLEEEIVTTASEIYKILEKGSSKRRTAETLLNKQSSRSHSIFSITIHIKECTPEGEEMIKCGKLNLVDLAGSENISRSGARDNRAREAGEINKSLLTLGRVINALVEHSGHIPYRDSKLTRLLRDSLGGKTKTCVIATISPSIHCLEETLNTLDYAQRAKYIKNKPEVNRKMMKSTLIKDLYCEIDRLKQELHAAREKNGIYIPKDCFIQDEASKKAMSEKLERLEVELELRNRELAGLKDLCNSQKLLHRLLDEKEHSFSDLEQHYKQAYLAIQAKEHLIVNLLKSENMLVDNAFELRSELESAAEDISGLFSKLDRKNEMEYGNKIVLQRFHSQLTEQLEILHKTVSTSVTQEENRLNQIEQEVRSFVSAKIMTTRGLHEWIERLKDVLGNGIGNMERVSCELKDKSQASFGKLNSQISTHSSEFENCLKSIAQDGNQLLNELKSSLSMVEDNLTSFTKQQHEGHLRTVEATRSISKISTNFFHNLNVHSDRLSKIMEESKTIQNQKLHDLQKNFEECADNEEKQLLIRIEEMLANSNARKKKLVQDAVYTLQETDAERTSILQKEVSSTEGFTRQMKDRWTFYLEDTENNYREDTTALESKRLAIEEDLQKCKSNTTSALQQWETARSSLLILGQHNATSMESLLESGIKKQNEIVLSRLPSATSTALQDADVACKSLLSAVDCSLKLDHEACETICSLIAPCHLELRELNSGHHGITLDITENAENCLEKEYMVDKASCLTPRRRSIHVPSVACIEELRTPAFQELIWSWEAKPASNKQISEEGKQFSGAQEAQAQGIVRDCRVPLTTKN</sequence>
<evidence type="ECO:0000313" key="15">
    <source>
        <dbReference type="Proteomes" id="UP001412067"/>
    </source>
</evidence>
<dbReference type="PANTHER" id="PTHR47970">
    <property type="entry name" value="KINESIN-LIKE PROTEIN KIF11"/>
    <property type="match status" value="1"/>
</dbReference>
<dbReference type="InterPro" id="IPR027417">
    <property type="entry name" value="P-loop_NTPase"/>
</dbReference>
<evidence type="ECO:0000256" key="7">
    <source>
        <dbReference type="ARBA" id="ARBA00023212"/>
    </source>
</evidence>
<comment type="subcellular location">
    <subcellularLocation>
        <location evidence="1">Cytoplasm</location>
        <location evidence="1">Cytoskeleton</location>
        <location evidence="1">Spindle</location>
    </subcellularLocation>
</comment>
<keyword evidence="2" id="KW-0963">Cytoplasm</keyword>
<dbReference type="Proteomes" id="UP001412067">
    <property type="component" value="Unassembled WGS sequence"/>
</dbReference>
<evidence type="ECO:0000256" key="6">
    <source>
        <dbReference type="ARBA" id="ARBA00023175"/>
    </source>
</evidence>
<gene>
    <name evidence="14" type="primary">TKRP125</name>
    <name evidence="14" type="ORF">KSP40_PGU002883</name>
</gene>
<dbReference type="Pfam" id="PF00225">
    <property type="entry name" value="Kinesin"/>
    <property type="match status" value="1"/>
</dbReference>
<dbReference type="EMBL" id="JBBWWR010000020">
    <property type="protein sequence ID" value="KAK8939766.1"/>
    <property type="molecule type" value="Genomic_DNA"/>
</dbReference>
<evidence type="ECO:0000256" key="2">
    <source>
        <dbReference type="ARBA" id="ARBA00022490"/>
    </source>
</evidence>
<feature type="compositionally biased region" description="Polar residues" evidence="12">
    <location>
        <begin position="140"/>
        <end position="158"/>
    </location>
</feature>
<name>A0ABR2LFG7_9ASPA</name>
<dbReference type="InterPro" id="IPR001752">
    <property type="entry name" value="Kinesin_motor_dom"/>
</dbReference>
<dbReference type="PROSITE" id="PS50067">
    <property type="entry name" value="KINESIN_MOTOR_2"/>
    <property type="match status" value="1"/>
</dbReference>
<evidence type="ECO:0000256" key="3">
    <source>
        <dbReference type="ARBA" id="ARBA00022701"/>
    </source>
</evidence>
<keyword evidence="4 10" id="KW-0547">Nucleotide-binding</keyword>
<proteinExistence type="inferred from homology"/>
<accession>A0ABR2LFG7</accession>
<organism evidence="14 15">
    <name type="scientific">Platanthera guangdongensis</name>
    <dbReference type="NCBI Taxonomy" id="2320717"/>
    <lineage>
        <taxon>Eukaryota</taxon>
        <taxon>Viridiplantae</taxon>
        <taxon>Streptophyta</taxon>
        <taxon>Embryophyta</taxon>
        <taxon>Tracheophyta</taxon>
        <taxon>Spermatophyta</taxon>
        <taxon>Magnoliopsida</taxon>
        <taxon>Liliopsida</taxon>
        <taxon>Asparagales</taxon>
        <taxon>Orchidaceae</taxon>
        <taxon>Orchidoideae</taxon>
        <taxon>Orchideae</taxon>
        <taxon>Orchidinae</taxon>
        <taxon>Platanthera</taxon>
    </lineage>
</organism>
<dbReference type="SUPFAM" id="SSF52540">
    <property type="entry name" value="P-loop containing nucleoside triphosphate hydrolases"/>
    <property type="match status" value="1"/>
</dbReference>
<comment type="similarity">
    <text evidence="8">Belongs to the TRAFAC class myosin-kinesin ATPase superfamily. Kinesin family. KIN-5/BimC subfamily.</text>
</comment>
<feature type="compositionally biased region" description="Low complexity" evidence="12">
    <location>
        <begin position="167"/>
        <end position="176"/>
    </location>
</feature>
<dbReference type="PROSITE" id="PS00411">
    <property type="entry name" value="KINESIN_MOTOR_1"/>
    <property type="match status" value="1"/>
</dbReference>
<keyword evidence="3" id="KW-0493">Microtubule</keyword>
<evidence type="ECO:0000256" key="4">
    <source>
        <dbReference type="ARBA" id="ARBA00022741"/>
    </source>
</evidence>